<keyword evidence="16" id="KW-1185">Reference proteome</keyword>
<dbReference type="GO" id="GO:0005886">
    <property type="term" value="C:plasma membrane"/>
    <property type="evidence" value="ECO:0007669"/>
    <property type="project" value="UniProtKB-SubCell"/>
</dbReference>
<feature type="transmembrane region" description="Helical" evidence="12">
    <location>
        <begin position="7"/>
        <end position="32"/>
    </location>
</feature>
<dbReference type="FunCoup" id="E0VEC1">
    <property type="interactions" value="43"/>
</dbReference>
<dbReference type="CDD" id="cd15390">
    <property type="entry name" value="7tmA_TACR"/>
    <property type="match status" value="1"/>
</dbReference>
<dbReference type="Proteomes" id="UP000009046">
    <property type="component" value="Unassembled WGS sequence"/>
</dbReference>
<evidence type="ECO:0000256" key="6">
    <source>
        <dbReference type="ARBA" id="ARBA00023040"/>
    </source>
</evidence>
<dbReference type="InterPro" id="IPR017452">
    <property type="entry name" value="GPCR_Rhodpsn_7TM"/>
</dbReference>
<feature type="transmembrane region" description="Helical" evidence="12">
    <location>
        <begin position="143"/>
        <end position="170"/>
    </location>
</feature>
<keyword evidence="5 12" id="KW-1133">Transmembrane helix</keyword>
<dbReference type="InterPro" id="IPR001681">
    <property type="entry name" value="Neurokn_rcpt"/>
</dbReference>
<keyword evidence="14" id="KW-0808">Transferase</keyword>
<organism>
    <name type="scientific">Pediculus humanus subsp. corporis</name>
    <name type="common">Body louse</name>
    <dbReference type="NCBI Taxonomy" id="121224"/>
    <lineage>
        <taxon>Eukaryota</taxon>
        <taxon>Metazoa</taxon>
        <taxon>Ecdysozoa</taxon>
        <taxon>Arthropoda</taxon>
        <taxon>Hexapoda</taxon>
        <taxon>Insecta</taxon>
        <taxon>Pterygota</taxon>
        <taxon>Neoptera</taxon>
        <taxon>Paraneoptera</taxon>
        <taxon>Psocodea</taxon>
        <taxon>Troctomorpha</taxon>
        <taxon>Phthiraptera</taxon>
        <taxon>Anoplura</taxon>
        <taxon>Pediculidae</taxon>
        <taxon>Pediculus</taxon>
    </lineage>
</organism>
<dbReference type="PRINTS" id="PR00237">
    <property type="entry name" value="GPCRRHODOPSN"/>
</dbReference>
<evidence type="ECO:0000256" key="3">
    <source>
        <dbReference type="ARBA" id="ARBA00022475"/>
    </source>
</evidence>
<reference evidence="14" key="2">
    <citation type="submission" date="2007-04" db="EMBL/GenBank/DDBJ databases">
        <title>The genome of the human body louse.</title>
        <authorList>
            <consortium name="The Human Body Louse Genome Consortium"/>
            <person name="Kirkness E."/>
            <person name="Walenz B."/>
            <person name="Hass B."/>
            <person name="Bruggner R."/>
            <person name="Strausberg R."/>
        </authorList>
    </citation>
    <scope>NUCLEOTIDE SEQUENCE</scope>
    <source>
        <strain evidence="14">USDA</strain>
    </source>
</reference>
<evidence type="ECO:0000256" key="11">
    <source>
        <dbReference type="SAM" id="MobiDB-lite"/>
    </source>
</evidence>
<keyword evidence="4 10" id="KW-0812">Transmembrane</keyword>
<dbReference type="GO" id="GO:0050254">
    <property type="term" value="F:rhodopsin kinase activity"/>
    <property type="evidence" value="ECO:0007669"/>
    <property type="project" value="UniProtKB-EC"/>
</dbReference>
<dbReference type="EMBL" id="DS235088">
    <property type="protein sequence ID" value="EEB11727.1"/>
    <property type="molecule type" value="Genomic_DNA"/>
</dbReference>
<dbReference type="Pfam" id="PF00001">
    <property type="entry name" value="7tm_1"/>
    <property type="match status" value="1"/>
</dbReference>
<accession>E0VEC1</accession>
<dbReference type="eggNOG" id="KOG4219">
    <property type="taxonomic scope" value="Eukaryota"/>
</dbReference>
<keyword evidence="7 12" id="KW-0472">Membrane</keyword>
<dbReference type="PROSITE" id="PS50262">
    <property type="entry name" value="G_PROTEIN_RECEP_F1_2"/>
    <property type="match status" value="1"/>
</dbReference>
<dbReference type="OrthoDB" id="5981855at2759"/>
<keyword evidence="9 10" id="KW-0807">Transducer</keyword>
<dbReference type="InterPro" id="IPR000276">
    <property type="entry name" value="GPCR_Rhodpsn"/>
</dbReference>
<evidence type="ECO:0000256" key="8">
    <source>
        <dbReference type="ARBA" id="ARBA00023170"/>
    </source>
</evidence>
<dbReference type="Gene3D" id="1.20.1070.10">
    <property type="entry name" value="Rhodopsin 7-helix transmembrane proteins"/>
    <property type="match status" value="1"/>
</dbReference>
<feature type="transmembrane region" description="Helical" evidence="12">
    <location>
        <begin position="191"/>
        <end position="215"/>
    </location>
</feature>
<feature type="transmembrane region" description="Helical" evidence="12">
    <location>
        <begin position="87"/>
        <end position="106"/>
    </location>
</feature>
<keyword evidence="6 10" id="KW-0297">G-protein coupled receptor</keyword>
<dbReference type="EnsemblMetazoa" id="PHUM129610-RA">
    <property type="protein sequence ID" value="PHUM129610-PA"/>
    <property type="gene ID" value="PHUM129610"/>
</dbReference>
<evidence type="ECO:0000313" key="16">
    <source>
        <dbReference type="Proteomes" id="UP000009046"/>
    </source>
</evidence>
<sequence>MRTVTNYFLVNLSVSDLLMSILNCICNFIFMLNANWPFGTIYCSLNNFVSSVTVAAGVFTLMAISFDRYMAIVRPLQHRMSHRKARIALVVIWLASGLLGIPPLVYSTTMTKRYADGQTRIICYMLWPDGAYPTSKTDYLYNLIFLGVTYLMPMIVMAVCYTLMGIELWGSRSIGELTQRQIDSVKSKRKVVRMFIIVVTIFIFCWLPYHGYFIYAYHNNSVVGSWYVQHVFLSFYWLAMSNAMVNPIIYYWMNAKFRVYFQRVICCCFRSKYKSPNNRKVGRVSSQSDMMAKSKTGSMKGTFPPPPPTNSNFFPSFFFVQLAHLAEFFIIIIRNTCDVIQKCCYQ</sequence>
<feature type="domain" description="G-protein coupled receptors family 1 profile" evidence="13">
    <location>
        <begin position="1"/>
        <end position="250"/>
    </location>
</feature>
<protein>
    <submittedName>
        <fullName evidence="14 15">Class A rhodopsin-like G-protein coupled receptor GPRtak1, putative</fullName>
        <ecNumber evidence="14">2.7.11.14</ecNumber>
    </submittedName>
</protein>
<dbReference type="HOGENOM" id="CLU_009579_6_1_1"/>
<dbReference type="PANTHER" id="PTHR46925:SF2">
    <property type="entry name" value="G-PROTEIN COUPLED RECEPTOR TKR-1-RELATED"/>
    <property type="match status" value="1"/>
</dbReference>
<dbReference type="PROSITE" id="PS00237">
    <property type="entry name" value="G_PROTEIN_RECEP_F1_1"/>
    <property type="match status" value="1"/>
</dbReference>
<reference evidence="15" key="3">
    <citation type="submission" date="2021-02" db="UniProtKB">
        <authorList>
            <consortium name="EnsemblMetazoa"/>
        </authorList>
    </citation>
    <scope>IDENTIFICATION</scope>
    <source>
        <strain evidence="15">USDA</strain>
    </source>
</reference>
<dbReference type="STRING" id="121224.E0VEC1"/>
<name>E0VEC1_PEDHC</name>
<dbReference type="GO" id="GO:0004995">
    <property type="term" value="F:tachykinin receptor activity"/>
    <property type="evidence" value="ECO:0007669"/>
    <property type="project" value="InterPro"/>
</dbReference>
<dbReference type="InParanoid" id="E0VEC1"/>
<dbReference type="KEGG" id="phu:Phum_PHUM129610"/>
<comment type="subcellular location">
    <subcellularLocation>
        <location evidence="1">Cell membrane</location>
        <topology evidence="1">Multi-pass membrane protein</topology>
    </subcellularLocation>
</comment>
<feature type="transmembrane region" description="Helical" evidence="12">
    <location>
        <begin position="44"/>
        <end position="66"/>
    </location>
</feature>
<dbReference type="PANTHER" id="PTHR46925">
    <property type="entry name" value="G-PROTEIN COUPLED RECEPTOR TKR-1-RELATED"/>
    <property type="match status" value="1"/>
</dbReference>
<dbReference type="CTD" id="8234084"/>
<dbReference type="OMA" id="YYCMNQR"/>
<evidence type="ECO:0000256" key="12">
    <source>
        <dbReference type="SAM" id="Phobius"/>
    </source>
</evidence>
<evidence type="ECO:0000313" key="15">
    <source>
        <dbReference type="EnsemblMetazoa" id="PHUM129610-PA"/>
    </source>
</evidence>
<feature type="transmembrane region" description="Helical" evidence="12">
    <location>
        <begin position="235"/>
        <end position="253"/>
    </location>
</feature>
<feature type="region of interest" description="Disordered" evidence="11">
    <location>
        <begin position="277"/>
        <end position="301"/>
    </location>
</feature>
<dbReference type="GeneID" id="8234084"/>
<evidence type="ECO:0000256" key="4">
    <source>
        <dbReference type="ARBA" id="ARBA00022692"/>
    </source>
</evidence>
<dbReference type="EC" id="2.7.11.14" evidence="14"/>
<dbReference type="SUPFAM" id="SSF81321">
    <property type="entry name" value="Family A G protein-coupled receptor-like"/>
    <property type="match status" value="1"/>
</dbReference>
<feature type="compositionally biased region" description="Polar residues" evidence="11">
    <location>
        <begin position="277"/>
        <end position="299"/>
    </location>
</feature>
<dbReference type="VEuPathDB" id="VectorBase:PHUM129610"/>
<comment type="similarity">
    <text evidence="2 10">Belongs to the G-protein coupled receptor 1 family.</text>
</comment>
<evidence type="ECO:0000256" key="7">
    <source>
        <dbReference type="ARBA" id="ARBA00023136"/>
    </source>
</evidence>
<dbReference type="AlphaFoldDB" id="E0VEC1"/>
<proteinExistence type="inferred from homology"/>
<evidence type="ECO:0000256" key="2">
    <source>
        <dbReference type="ARBA" id="ARBA00010663"/>
    </source>
</evidence>
<evidence type="ECO:0000256" key="10">
    <source>
        <dbReference type="RuleBase" id="RU000688"/>
    </source>
</evidence>
<dbReference type="EMBL" id="AAZO01001504">
    <property type="status" value="NOT_ANNOTATED_CDS"/>
    <property type="molecule type" value="Genomic_DNA"/>
</dbReference>
<keyword evidence="8 10" id="KW-0675">Receptor</keyword>
<gene>
    <name evidence="15" type="primary">8234084</name>
    <name evidence="14" type="ORF">Phum_PHUM129610</name>
</gene>
<evidence type="ECO:0000313" key="14">
    <source>
        <dbReference type="EMBL" id="EEB11727.1"/>
    </source>
</evidence>
<evidence type="ECO:0000259" key="13">
    <source>
        <dbReference type="PROSITE" id="PS50262"/>
    </source>
</evidence>
<reference evidence="14" key="1">
    <citation type="submission" date="2007-04" db="EMBL/GenBank/DDBJ databases">
        <title>Annotation of Pediculus humanus corporis strain USDA.</title>
        <authorList>
            <person name="Kirkness E."/>
            <person name="Hannick L."/>
            <person name="Hass B."/>
            <person name="Bruggner R."/>
            <person name="Lawson D."/>
            <person name="Bidwell S."/>
            <person name="Joardar V."/>
            <person name="Caler E."/>
            <person name="Walenz B."/>
            <person name="Inman J."/>
            <person name="Schobel S."/>
            <person name="Galinsky K."/>
            <person name="Amedeo P."/>
            <person name="Strausberg R."/>
        </authorList>
    </citation>
    <scope>NUCLEOTIDE SEQUENCE</scope>
    <source>
        <strain evidence="14">USDA</strain>
    </source>
</reference>
<evidence type="ECO:0000256" key="1">
    <source>
        <dbReference type="ARBA" id="ARBA00004651"/>
    </source>
</evidence>
<keyword evidence="3" id="KW-1003">Cell membrane</keyword>
<evidence type="ECO:0000256" key="9">
    <source>
        <dbReference type="ARBA" id="ARBA00023224"/>
    </source>
</evidence>
<evidence type="ECO:0000256" key="5">
    <source>
        <dbReference type="ARBA" id="ARBA00022989"/>
    </source>
</evidence>
<dbReference type="RefSeq" id="XP_002424465.1">
    <property type="nucleotide sequence ID" value="XM_002424420.1"/>
</dbReference>